<proteinExistence type="predicted"/>
<reference evidence="1" key="1">
    <citation type="journal article" date="2012" name="Nat. Biotechnol.">
        <title>Reference genome sequence of the model plant Setaria.</title>
        <authorList>
            <person name="Bennetzen J.L."/>
            <person name="Schmutz J."/>
            <person name="Wang H."/>
            <person name="Percifield R."/>
            <person name="Hawkins J."/>
            <person name="Pontaroli A.C."/>
            <person name="Estep M."/>
            <person name="Feng L."/>
            <person name="Vaughn J.N."/>
            <person name="Grimwood J."/>
            <person name="Jenkins J."/>
            <person name="Barry K."/>
            <person name="Lindquist E."/>
            <person name="Hellsten U."/>
            <person name="Deshpande S."/>
            <person name="Wang X."/>
            <person name="Wu X."/>
            <person name="Mitros T."/>
            <person name="Triplett J."/>
            <person name="Yang X."/>
            <person name="Ye C.Y."/>
            <person name="Mauro-Herrera M."/>
            <person name="Wang L."/>
            <person name="Li P."/>
            <person name="Sharma M."/>
            <person name="Sharma R."/>
            <person name="Ronald P.C."/>
            <person name="Panaud O."/>
            <person name="Kellogg E.A."/>
            <person name="Brutnell T.P."/>
            <person name="Doust A.N."/>
            <person name="Tuskan G.A."/>
            <person name="Rokhsar D."/>
            <person name="Devos K.M."/>
        </authorList>
    </citation>
    <scope>NUCLEOTIDE SEQUENCE [LARGE SCALE GENOMIC DNA]</scope>
    <source>
        <strain evidence="1">Yugu1</strain>
    </source>
</reference>
<evidence type="ECO:0000313" key="1">
    <source>
        <dbReference type="EMBL" id="RCV18092.1"/>
    </source>
</evidence>
<accession>A0A368QJM8</accession>
<reference evidence="1" key="2">
    <citation type="submission" date="2015-07" db="EMBL/GenBank/DDBJ databases">
        <authorList>
            <person name="Noorani M."/>
        </authorList>
    </citation>
    <scope>NUCLEOTIDE SEQUENCE</scope>
    <source>
        <strain evidence="1">Yugu1</strain>
    </source>
</reference>
<dbReference type="EMBL" id="CM003530">
    <property type="protein sequence ID" value="RCV18092.1"/>
    <property type="molecule type" value="Genomic_DNA"/>
</dbReference>
<organism evidence="1">
    <name type="scientific">Setaria italica</name>
    <name type="common">Foxtail millet</name>
    <name type="synonym">Panicum italicum</name>
    <dbReference type="NCBI Taxonomy" id="4555"/>
    <lineage>
        <taxon>Eukaryota</taxon>
        <taxon>Viridiplantae</taxon>
        <taxon>Streptophyta</taxon>
        <taxon>Embryophyta</taxon>
        <taxon>Tracheophyta</taxon>
        <taxon>Spermatophyta</taxon>
        <taxon>Magnoliopsida</taxon>
        <taxon>Liliopsida</taxon>
        <taxon>Poales</taxon>
        <taxon>Poaceae</taxon>
        <taxon>PACMAD clade</taxon>
        <taxon>Panicoideae</taxon>
        <taxon>Panicodae</taxon>
        <taxon>Paniceae</taxon>
        <taxon>Cenchrinae</taxon>
        <taxon>Setaria</taxon>
    </lineage>
</organism>
<name>A0A368QJM8_SETIT</name>
<dbReference type="AlphaFoldDB" id="A0A368QJM8"/>
<sequence length="36" mass="4208">MGKNFIYMNVLFRGFHSFKCSKLHPPLIHAQTSPYP</sequence>
<gene>
    <name evidence="1" type="ORF">SETIT_3G272700v2</name>
</gene>
<protein>
    <submittedName>
        <fullName evidence="1">Uncharacterized protein</fullName>
    </submittedName>
</protein>